<proteinExistence type="predicted"/>
<dbReference type="Proteomes" id="UP000216001">
    <property type="component" value="Unassembled WGS sequence"/>
</dbReference>
<organism evidence="1 2">
    <name type="scientific">Providencia rettgeri</name>
    <dbReference type="NCBI Taxonomy" id="587"/>
    <lineage>
        <taxon>Bacteria</taxon>
        <taxon>Pseudomonadati</taxon>
        <taxon>Pseudomonadota</taxon>
        <taxon>Gammaproteobacteria</taxon>
        <taxon>Enterobacterales</taxon>
        <taxon>Morganellaceae</taxon>
        <taxon>Providencia</taxon>
    </lineage>
</organism>
<accession>A0A264VV49</accession>
<evidence type="ECO:0000313" key="2">
    <source>
        <dbReference type="Proteomes" id="UP000216001"/>
    </source>
</evidence>
<dbReference type="AlphaFoldDB" id="A0A264VV49"/>
<protein>
    <submittedName>
        <fullName evidence="1">Uncharacterized protein</fullName>
    </submittedName>
</protein>
<comment type="caution">
    <text evidence="1">The sequence shown here is derived from an EMBL/GenBank/DDBJ whole genome shotgun (WGS) entry which is preliminary data.</text>
</comment>
<sequence length="60" mass="7054">MSVLTIININPKRWLKIHDENQYIDFRLITQSGKNHTVIPRCQQPKSRPKACSLLCYIVM</sequence>
<dbReference type="EMBL" id="NOWC01000010">
    <property type="protein sequence ID" value="OZS74657.1"/>
    <property type="molecule type" value="Genomic_DNA"/>
</dbReference>
<name>A0A264VV49_PRORE</name>
<reference evidence="1 2" key="1">
    <citation type="submission" date="2017-07" db="EMBL/GenBank/DDBJ databases">
        <title>blaIMP-27 on transferable plasmids in Proteus mirabilis and Providencia rettgeri.</title>
        <authorList>
            <person name="Potter R."/>
        </authorList>
    </citation>
    <scope>NUCLEOTIDE SEQUENCE [LARGE SCALE GENOMIC DNA]</scope>
    <source>
        <strain evidence="1 2">PR1</strain>
    </source>
</reference>
<evidence type="ECO:0000313" key="1">
    <source>
        <dbReference type="EMBL" id="OZS74657.1"/>
    </source>
</evidence>
<gene>
    <name evidence="1" type="ORF">CHI95_10225</name>
</gene>